<evidence type="ECO:0000313" key="2">
    <source>
        <dbReference type="EMBL" id="OCC14942.1"/>
    </source>
</evidence>
<organism evidence="2 3">
    <name type="scientific">Dissulfuribacter thermophilus</name>
    <dbReference type="NCBI Taxonomy" id="1156395"/>
    <lineage>
        <taxon>Bacteria</taxon>
        <taxon>Pseudomonadati</taxon>
        <taxon>Thermodesulfobacteriota</taxon>
        <taxon>Dissulfuribacteria</taxon>
        <taxon>Dissulfuribacterales</taxon>
        <taxon>Dissulfuribacteraceae</taxon>
        <taxon>Dissulfuribacter</taxon>
    </lineage>
</organism>
<dbReference type="OrthoDB" id="5439622at2"/>
<dbReference type="Proteomes" id="UP000093080">
    <property type="component" value="Unassembled WGS sequence"/>
</dbReference>
<keyword evidence="1" id="KW-0175">Coiled coil</keyword>
<dbReference type="RefSeq" id="WP_067619054.1">
    <property type="nucleotide sequence ID" value="NZ_MAGO01000008.1"/>
</dbReference>
<sequence length="538" mass="61797">MNLSIRLVPGLFRILPYPDASEFWSFVKSWIVQPKTQLDANSFTTKFSSAQELLVSLEGLSTALRKTQFVPTAVPVIPLQMVAHEGAEPEKSCWQIAPPGYLLVKANDSFPKKEPWLYNYCVVNAAHQFPINNLYFPYRLIYLVGPYKNECFFCGSRYHKTQNCSAFFNGLGNGQIILEKFCKYSPTIWKNIIKGENKNLSFLEGLYSILEDLRYPFRPAFAIKVFGSQRPDTLSNNQLAIEELSGHIKKLFDAIASGDLETLHLLLDEKAPDQPEILVDILKGLTRLYEGEVEEAFEAFQRAEAISKVPNQRAYSALLQSRLQLILGALDRARSSINRAKATLPKDKLIQYWDAIIFSIERNHRGAKNAIFSLAQDNHWLVNLICEPLIIGNASQVEDKFRQKLNDLETQVDQDVISLETLISQTKRAFPKANFNHILVKFRDINGRIPEMGIVGLQQAHNELMALWNQLYDEVNKNYKILYNRLVKARKRMIFCLKKIPSTPKLNPLRNKCLNELEDLTKKIKELRNIKKCKRWKT</sequence>
<dbReference type="AlphaFoldDB" id="A0A1B9F4U4"/>
<evidence type="ECO:0000256" key="1">
    <source>
        <dbReference type="SAM" id="Coils"/>
    </source>
</evidence>
<dbReference type="STRING" id="1156395.DBT_1737"/>
<name>A0A1B9F4U4_9BACT</name>
<comment type="caution">
    <text evidence="2">The sequence shown here is derived from an EMBL/GenBank/DDBJ whole genome shotgun (WGS) entry which is preliminary data.</text>
</comment>
<protein>
    <submittedName>
        <fullName evidence="2">Uncharacterized protein</fullName>
    </submittedName>
</protein>
<proteinExistence type="predicted"/>
<accession>A0A1B9F4U4</accession>
<feature type="coiled-coil region" evidence="1">
    <location>
        <begin position="472"/>
        <end position="537"/>
    </location>
</feature>
<reference evidence="2 3" key="1">
    <citation type="submission" date="2016-06" db="EMBL/GenBank/DDBJ databases">
        <title>Respiratory ammonification of nitrate coupled to the oxidation of elemental sulfur in deep-sea autotrophic thermophilic bacteria.</title>
        <authorList>
            <person name="Slobodkina G.B."/>
            <person name="Mardanov A.V."/>
            <person name="Ravin N.V."/>
            <person name="Frolova A.A."/>
            <person name="Viryasiv M.B."/>
            <person name="Chernyh N.A."/>
            <person name="Bonch-Osmolovskaya E.A."/>
            <person name="Slobodkin A.I."/>
        </authorList>
    </citation>
    <scope>NUCLEOTIDE SEQUENCE [LARGE SCALE GENOMIC DNA]</scope>
    <source>
        <strain evidence="2 3">S69</strain>
    </source>
</reference>
<evidence type="ECO:0000313" key="3">
    <source>
        <dbReference type="Proteomes" id="UP000093080"/>
    </source>
</evidence>
<keyword evidence="3" id="KW-1185">Reference proteome</keyword>
<gene>
    <name evidence="2" type="ORF">DBT_1737</name>
</gene>
<dbReference type="EMBL" id="MAGO01000008">
    <property type="protein sequence ID" value="OCC14942.1"/>
    <property type="molecule type" value="Genomic_DNA"/>
</dbReference>